<proteinExistence type="predicted"/>
<dbReference type="EMBL" id="CAEZXZ010000003">
    <property type="protein sequence ID" value="CAB4692260.1"/>
    <property type="molecule type" value="Genomic_DNA"/>
</dbReference>
<sequence>MSRHAPSEWRWISRFADQFKLSGLGAGDECVVLSESSSRPELVATAVLAAESLGARPVEIVMRSPANEGPVALRSTGTSLALGGMSAAVTAISSVPFVIDVTQEGLLHSRELRPILAAGCRVLMISNESPEVYERLRHNPEVAQRITEAHDLMTRSRIMRATSEAGTDLTVELADAFTAGSTGVVSGPGSIAHWPGGLVLAFPGRHRVNGTVVLAPGDVNLTFKHYVQSPITLTIEDDYVVDIAGSGYQTDMLKSYMSAFDKDAYATSHVGWGMNPGARWDYLELYDRAQHNGTEARAFEGNFMYSTGANENAERFSVCHFDIPMRDCNVFLDDHQVVTAGALSGIAKKGANA</sequence>
<dbReference type="PANTHER" id="PTHR34448:SF1">
    <property type="entry name" value="BLL6088 PROTEIN"/>
    <property type="match status" value="1"/>
</dbReference>
<dbReference type="SUPFAM" id="SSF144052">
    <property type="entry name" value="Thermophilic metalloprotease-like"/>
    <property type="match status" value="1"/>
</dbReference>
<evidence type="ECO:0000313" key="2">
    <source>
        <dbReference type="EMBL" id="CAB4692260.1"/>
    </source>
</evidence>
<keyword evidence="1" id="KW-0479">Metal-binding</keyword>
<gene>
    <name evidence="2" type="ORF">UFOPK2625_00040</name>
</gene>
<dbReference type="PANTHER" id="PTHR34448">
    <property type="entry name" value="AMINOPEPTIDASE"/>
    <property type="match status" value="1"/>
</dbReference>
<protein>
    <submittedName>
        <fullName evidence="2">Unannotated protein</fullName>
    </submittedName>
</protein>
<reference evidence="2" key="1">
    <citation type="submission" date="2020-05" db="EMBL/GenBank/DDBJ databases">
        <authorList>
            <person name="Chiriac C."/>
            <person name="Salcher M."/>
            <person name="Ghai R."/>
            <person name="Kavagutti S V."/>
        </authorList>
    </citation>
    <scope>NUCLEOTIDE SEQUENCE</scope>
</reference>
<name>A0A6J6NZ54_9ZZZZ</name>
<accession>A0A6J6NZ54</accession>
<dbReference type="AlphaFoldDB" id="A0A6J6NZ54"/>
<dbReference type="Pfam" id="PF26233">
    <property type="entry name" value="NicX"/>
    <property type="match status" value="1"/>
</dbReference>
<dbReference type="GO" id="GO:0046872">
    <property type="term" value="F:metal ion binding"/>
    <property type="evidence" value="ECO:0007669"/>
    <property type="project" value="UniProtKB-KW"/>
</dbReference>
<dbReference type="InterPro" id="IPR052170">
    <property type="entry name" value="M29_Exopeptidase"/>
</dbReference>
<dbReference type="InterPro" id="IPR058739">
    <property type="entry name" value="NicX"/>
</dbReference>
<evidence type="ECO:0000256" key="1">
    <source>
        <dbReference type="ARBA" id="ARBA00022723"/>
    </source>
</evidence>
<organism evidence="2">
    <name type="scientific">freshwater metagenome</name>
    <dbReference type="NCBI Taxonomy" id="449393"/>
    <lineage>
        <taxon>unclassified sequences</taxon>
        <taxon>metagenomes</taxon>
        <taxon>ecological metagenomes</taxon>
    </lineage>
</organism>